<evidence type="ECO:0000313" key="1">
    <source>
        <dbReference type="EMBL" id="SPC77912.1"/>
    </source>
</evidence>
<gene>
    <name evidence="1" type="ORF">FSB_LOCUS5794</name>
</gene>
<reference evidence="1" key="1">
    <citation type="submission" date="2018-02" db="EMBL/GenBank/DDBJ databases">
        <authorList>
            <person name="Cohen D.B."/>
            <person name="Kent A.D."/>
        </authorList>
    </citation>
    <scope>NUCLEOTIDE SEQUENCE</scope>
</reference>
<protein>
    <submittedName>
        <fullName evidence="1">Uncharacterized protein</fullName>
    </submittedName>
</protein>
<organism evidence="1">
    <name type="scientific">Fagus sylvatica</name>
    <name type="common">Beechnut</name>
    <dbReference type="NCBI Taxonomy" id="28930"/>
    <lineage>
        <taxon>Eukaryota</taxon>
        <taxon>Viridiplantae</taxon>
        <taxon>Streptophyta</taxon>
        <taxon>Embryophyta</taxon>
        <taxon>Tracheophyta</taxon>
        <taxon>Spermatophyta</taxon>
        <taxon>Magnoliopsida</taxon>
        <taxon>eudicotyledons</taxon>
        <taxon>Gunneridae</taxon>
        <taxon>Pentapetalae</taxon>
        <taxon>rosids</taxon>
        <taxon>fabids</taxon>
        <taxon>Fagales</taxon>
        <taxon>Fagaceae</taxon>
        <taxon>Fagus</taxon>
    </lineage>
</organism>
<accession>A0A2N9ESU4</accession>
<dbReference type="AlphaFoldDB" id="A0A2N9ESU4"/>
<proteinExistence type="predicted"/>
<sequence length="40" mass="4364">MAAPPARLLGFHSTATDQLPPLLDLVPRPVGEWRPECLTP</sequence>
<name>A0A2N9ESU4_FAGSY</name>
<dbReference type="EMBL" id="OIVN01000301">
    <property type="protein sequence ID" value="SPC77912.1"/>
    <property type="molecule type" value="Genomic_DNA"/>
</dbReference>